<evidence type="ECO:0000256" key="3">
    <source>
        <dbReference type="ARBA" id="ARBA00022741"/>
    </source>
</evidence>
<dbReference type="GO" id="GO:0005524">
    <property type="term" value="F:ATP binding"/>
    <property type="evidence" value="ECO:0007669"/>
    <property type="project" value="UniProtKB-KW"/>
</dbReference>
<dbReference type="SUPFAM" id="SSF50677">
    <property type="entry name" value="ValRS/IleRS/LeuRS editing domain"/>
    <property type="match status" value="1"/>
</dbReference>
<dbReference type="InterPro" id="IPR002303">
    <property type="entry name" value="Valyl-tRNA_ligase"/>
</dbReference>
<dbReference type="PANTHER" id="PTHR11946">
    <property type="entry name" value="VALYL-TRNA SYNTHETASES"/>
    <property type="match status" value="1"/>
</dbReference>
<dbReference type="InterPro" id="IPR009008">
    <property type="entry name" value="Val/Leu/Ile-tRNA-synth_edit"/>
</dbReference>
<accession>A0A3B9IPK5</accession>
<evidence type="ECO:0000256" key="6">
    <source>
        <dbReference type="ARBA" id="ARBA00023146"/>
    </source>
</evidence>
<gene>
    <name evidence="8" type="ORF">DCK97_17640</name>
</gene>
<dbReference type="GO" id="GO:0005829">
    <property type="term" value="C:cytosol"/>
    <property type="evidence" value="ECO:0007669"/>
    <property type="project" value="TreeGrafter"/>
</dbReference>
<dbReference type="Gene3D" id="3.90.740.10">
    <property type="entry name" value="Valyl/Leucyl/Isoleucyl-tRNA synthetase, editing domain"/>
    <property type="match status" value="1"/>
</dbReference>
<evidence type="ECO:0000256" key="2">
    <source>
        <dbReference type="ARBA" id="ARBA00022598"/>
    </source>
</evidence>
<name>A0A3B9IPK5_9PROT</name>
<dbReference type="GO" id="GO:0002161">
    <property type="term" value="F:aminoacyl-tRNA deacylase activity"/>
    <property type="evidence" value="ECO:0007669"/>
    <property type="project" value="InterPro"/>
</dbReference>
<dbReference type="PANTHER" id="PTHR11946:SF93">
    <property type="entry name" value="VALINE--TRNA LIGASE, CHLOROPLASTIC_MITOCHONDRIAL 2"/>
    <property type="match status" value="1"/>
</dbReference>
<feature type="non-terminal residue" evidence="8">
    <location>
        <position position="1"/>
    </location>
</feature>
<keyword evidence="3" id="KW-0547">Nucleotide-binding</keyword>
<dbReference type="AlphaFoldDB" id="A0A3B9IPK5"/>
<dbReference type="Proteomes" id="UP000257706">
    <property type="component" value="Unassembled WGS sequence"/>
</dbReference>
<reference evidence="8 9" key="1">
    <citation type="journal article" date="2018" name="Nat. Biotechnol.">
        <title>A standardized bacterial taxonomy based on genome phylogeny substantially revises the tree of life.</title>
        <authorList>
            <person name="Parks D.H."/>
            <person name="Chuvochina M."/>
            <person name="Waite D.W."/>
            <person name="Rinke C."/>
            <person name="Skarshewski A."/>
            <person name="Chaumeil P.A."/>
            <person name="Hugenholtz P."/>
        </authorList>
    </citation>
    <scope>NUCLEOTIDE SEQUENCE [LARGE SCALE GENOMIC DNA]</scope>
    <source>
        <strain evidence="8">UBA8739</strain>
    </source>
</reference>
<evidence type="ECO:0000313" key="8">
    <source>
        <dbReference type="EMBL" id="HAE49243.1"/>
    </source>
</evidence>
<comment type="caution">
    <text evidence="8">The sequence shown here is derived from an EMBL/GenBank/DDBJ whole genome shotgun (WGS) entry which is preliminary data.</text>
</comment>
<keyword evidence="5" id="KW-0648">Protein biosynthesis</keyword>
<dbReference type="EC" id="6.1.1.9" evidence="1"/>
<feature type="non-terminal residue" evidence="8">
    <location>
        <position position="84"/>
    </location>
</feature>
<dbReference type="GO" id="GO:0006438">
    <property type="term" value="P:valyl-tRNA aminoacylation"/>
    <property type="evidence" value="ECO:0007669"/>
    <property type="project" value="InterPro"/>
</dbReference>
<keyword evidence="4" id="KW-0067">ATP-binding</keyword>
<dbReference type="GO" id="GO:0004832">
    <property type="term" value="F:valine-tRNA ligase activity"/>
    <property type="evidence" value="ECO:0007669"/>
    <property type="project" value="UniProtKB-EC"/>
</dbReference>
<evidence type="ECO:0000256" key="7">
    <source>
        <dbReference type="ARBA" id="ARBA00029936"/>
    </source>
</evidence>
<evidence type="ECO:0000256" key="4">
    <source>
        <dbReference type="ARBA" id="ARBA00022840"/>
    </source>
</evidence>
<dbReference type="EMBL" id="DMAI01000287">
    <property type="protein sequence ID" value="HAE49243.1"/>
    <property type="molecule type" value="Genomic_DNA"/>
</dbReference>
<sequence length="84" mass="9374">DFNDFEVGRRHGLDMINVLDADARIVDEPVIPAAYRGLDRFKARERIVADLEAAGLLEGIEPVTHTVPYGDRSGVVIEPWLTDQ</sequence>
<proteinExistence type="predicted"/>
<evidence type="ECO:0000256" key="5">
    <source>
        <dbReference type="ARBA" id="ARBA00022917"/>
    </source>
</evidence>
<keyword evidence="6" id="KW-0030">Aminoacyl-tRNA synthetase</keyword>
<keyword evidence="2" id="KW-0436">Ligase</keyword>
<protein>
    <recommendedName>
        <fullName evidence="1">valine--tRNA ligase</fullName>
        <ecNumber evidence="1">6.1.1.9</ecNumber>
    </recommendedName>
    <alternativeName>
        <fullName evidence="7">Valyl-tRNA synthetase</fullName>
    </alternativeName>
</protein>
<evidence type="ECO:0000313" key="9">
    <source>
        <dbReference type="Proteomes" id="UP000257706"/>
    </source>
</evidence>
<organism evidence="8 9">
    <name type="scientific">Tistrella mobilis</name>
    <dbReference type="NCBI Taxonomy" id="171437"/>
    <lineage>
        <taxon>Bacteria</taxon>
        <taxon>Pseudomonadati</taxon>
        <taxon>Pseudomonadota</taxon>
        <taxon>Alphaproteobacteria</taxon>
        <taxon>Geminicoccales</taxon>
        <taxon>Geminicoccaceae</taxon>
        <taxon>Tistrella</taxon>
    </lineage>
</organism>
<evidence type="ECO:0000256" key="1">
    <source>
        <dbReference type="ARBA" id="ARBA00013169"/>
    </source>
</evidence>